<evidence type="ECO:0000259" key="5">
    <source>
        <dbReference type="Pfam" id="PF00150"/>
    </source>
</evidence>
<dbReference type="PANTHER" id="PTHR31308:SF3">
    <property type="entry name" value="ENDOGLYCOCERAMIDASE"/>
    <property type="match status" value="1"/>
</dbReference>
<sequence length="236" mass="27345">MWTGVVPQQSVVNEEYLTKIEEIVDLCAEYGIYLLFDMHQDVLSTAFGTYDGIPLWFGNQLRKPQKLFSYPFPLMEPPTEWFKNYLTYSSVDCAQKIYQNSTGAWIHWDDFRSVIAERLINKSNVLGYELINESPKDNFYTNPARALPPYMSKYYLLPAYDYLVERIRRVDNDTLIFYEPITYGIFLPVYGNLTGTGFSHAPGVNSDSAAQQKSVLSYYSYCWLRQTGDPSKEMPI</sequence>
<dbReference type="InterPro" id="IPR052066">
    <property type="entry name" value="Glycosphingolipid_Hydrolases"/>
</dbReference>
<comment type="caution">
    <text evidence="6">The sequence shown here is derived from an EMBL/GenBank/DDBJ whole genome shotgun (WGS) entry which is preliminary data.</text>
</comment>
<accession>A0A8T0DD43</accession>
<dbReference type="PANTHER" id="PTHR31308">
    <property type="match status" value="1"/>
</dbReference>
<protein>
    <recommendedName>
        <fullName evidence="5">Glycoside hydrolase family 5 domain-containing protein</fullName>
    </recommendedName>
</protein>
<comment type="similarity">
    <text evidence="1 4">Belongs to the glycosyl hydrolase 5 (cellulase A) family.</text>
</comment>
<evidence type="ECO:0000256" key="3">
    <source>
        <dbReference type="ARBA" id="ARBA00023295"/>
    </source>
</evidence>
<evidence type="ECO:0000313" key="6">
    <source>
        <dbReference type="EMBL" id="KAF8565342.1"/>
    </source>
</evidence>
<evidence type="ECO:0000256" key="4">
    <source>
        <dbReference type="RuleBase" id="RU361153"/>
    </source>
</evidence>
<keyword evidence="2 4" id="KW-0378">Hydrolase</keyword>
<dbReference type="OrthoDB" id="1887033at2759"/>
<name>A0A8T0DD43_9TREM</name>
<dbReference type="Gene3D" id="3.20.20.80">
    <property type="entry name" value="Glycosidases"/>
    <property type="match status" value="1"/>
</dbReference>
<proteinExistence type="inferred from homology"/>
<feature type="domain" description="Glycoside hydrolase family 5" evidence="5">
    <location>
        <begin position="2"/>
        <end position="192"/>
    </location>
</feature>
<evidence type="ECO:0000256" key="2">
    <source>
        <dbReference type="ARBA" id="ARBA00022801"/>
    </source>
</evidence>
<dbReference type="InterPro" id="IPR017853">
    <property type="entry name" value="GH"/>
</dbReference>
<keyword evidence="3 4" id="KW-0326">Glycosidase</keyword>
<dbReference type="GO" id="GO:0000272">
    <property type="term" value="P:polysaccharide catabolic process"/>
    <property type="evidence" value="ECO:0007669"/>
    <property type="project" value="InterPro"/>
</dbReference>
<dbReference type="SUPFAM" id="SSF51445">
    <property type="entry name" value="(Trans)glycosidases"/>
    <property type="match status" value="1"/>
</dbReference>
<reference evidence="6 7" key="1">
    <citation type="submission" date="2019-07" db="EMBL/GenBank/DDBJ databases">
        <title>Annotation for the trematode Paragonimus westermani.</title>
        <authorList>
            <person name="Choi Y.-J."/>
        </authorList>
    </citation>
    <scope>NUCLEOTIDE SEQUENCE [LARGE SCALE GENOMIC DNA]</scope>
    <source>
        <strain evidence="6">180907_Pwestermani</strain>
    </source>
</reference>
<organism evidence="6 7">
    <name type="scientific">Paragonimus westermani</name>
    <dbReference type="NCBI Taxonomy" id="34504"/>
    <lineage>
        <taxon>Eukaryota</taxon>
        <taxon>Metazoa</taxon>
        <taxon>Spiralia</taxon>
        <taxon>Lophotrochozoa</taxon>
        <taxon>Platyhelminthes</taxon>
        <taxon>Trematoda</taxon>
        <taxon>Digenea</taxon>
        <taxon>Plagiorchiida</taxon>
        <taxon>Troglotremata</taxon>
        <taxon>Troglotrematidae</taxon>
        <taxon>Paragonimus</taxon>
    </lineage>
</organism>
<dbReference type="InterPro" id="IPR001547">
    <property type="entry name" value="Glyco_hydro_5"/>
</dbReference>
<keyword evidence="7" id="KW-1185">Reference proteome</keyword>
<dbReference type="GO" id="GO:0004553">
    <property type="term" value="F:hydrolase activity, hydrolyzing O-glycosyl compounds"/>
    <property type="evidence" value="ECO:0007669"/>
    <property type="project" value="InterPro"/>
</dbReference>
<dbReference type="Proteomes" id="UP000699462">
    <property type="component" value="Unassembled WGS sequence"/>
</dbReference>
<evidence type="ECO:0000256" key="1">
    <source>
        <dbReference type="ARBA" id="ARBA00005641"/>
    </source>
</evidence>
<gene>
    <name evidence="6" type="ORF">P879_10773</name>
</gene>
<dbReference type="EMBL" id="JTDF01006949">
    <property type="protein sequence ID" value="KAF8565342.1"/>
    <property type="molecule type" value="Genomic_DNA"/>
</dbReference>
<evidence type="ECO:0000313" key="7">
    <source>
        <dbReference type="Proteomes" id="UP000699462"/>
    </source>
</evidence>
<dbReference type="AlphaFoldDB" id="A0A8T0DD43"/>
<dbReference type="Pfam" id="PF00150">
    <property type="entry name" value="Cellulase"/>
    <property type="match status" value="1"/>
</dbReference>